<keyword evidence="3" id="KW-1185">Reference proteome</keyword>
<feature type="domain" description="DUF6593" evidence="1">
    <location>
        <begin position="59"/>
        <end position="174"/>
    </location>
</feature>
<dbReference type="OrthoDB" id="3242031at2759"/>
<proteinExistence type="predicted"/>
<gene>
    <name evidence="2" type="ORF">AMATHDRAFT_137094</name>
</gene>
<dbReference type="Proteomes" id="UP000242287">
    <property type="component" value="Unassembled WGS sequence"/>
</dbReference>
<evidence type="ECO:0000313" key="2">
    <source>
        <dbReference type="EMBL" id="PFH53652.1"/>
    </source>
</evidence>
<accession>A0A2A9P028</accession>
<evidence type="ECO:0000313" key="3">
    <source>
        <dbReference type="Proteomes" id="UP000242287"/>
    </source>
</evidence>
<evidence type="ECO:0000259" key="1">
    <source>
        <dbReference type="Pfam" id="PF20236"/>
    </source>
</evidence>
<reference evidence="2 3" key="1">
    <citation type="submission" date="2014-02" db="EMBL/GenBank/DDBJ databases">
        <title>Transposable element dynamics among asymbiotic and ectomycorrhizal Amanita fungi.</title>
        <authorList>
            <consortium name="DOE Joint Genome Institute"/>
            <person name="Hess J."/>
            <person name="Skrede I."/>
            <person name="Wolfe B."/>
            <person name="LaButti K."/>
            <person name="Ohm R.A."/>
            <person name="Grigoriev I.V."/>
            <person name="Pringle A."/>
        </authorList>
    </citation>
    <scope>NUCLEOTIDE SEQUENCE [LARGE SCALE GENOMIC DNA]</scope>
    <source>
        <strain evidence="2 3">SKay4041</strain>
    </source>
</reference>
<name>A0A2A9P028_9AGAR</name>
<dbReference type="InterPro" id="IPR046528">
    <property type="entry name" value="DUF6593"/>
</dbReference>
<sequence>MAQAAKAGSALFLEDKPAHPSGSEFLDVYKRMSITYRCTAQDHNRLTYSVFDTTNGMPAFVPVFMLEFGADNSLGAIHFGPKESLQMKKYLTKTSILASTRMRKFTARDGAEYSWQYRGSDDYEWTLLNSNGDLVAYYRRGGPTRNPASSMLIIEDKFKHVACEIVATLKIMKHIATHNL</sequence>
<organism evidence="2 3">
    <name type="scientific">Amanita thiersii Skay4041</name>
    <dbReference type="NCBI Taxonomy" id="703135"/>
    <lineage>
        <taxon>Eukaryota</taxon>
        <taxon>Fungi</taxon>
        <taxon>Dikarya</taxon>
        <taxon>Basidiomycota</taxon>
        <taxon>Agaricomycotina</taxon>
        <taxon>Agaricomycetes</taxon>
        <taxon>Agaricomycetidae</taxon>
        <taxon>Agaricales</taxon>
        <taxon>Pluteineae</taxon>
        <taxon>Amanitaceae</taxon>
        <taxon>Amanita</taxon>
    </lineage>
</organism>
<dbReference type="Pfam" id="PF20236">
    <property type="entry name" value="DUF6593"/>
    <property type="match status" value="1"/>
</dbReference>
<protein>
    <recommendedName>
        <fullName evidence="1">DUF6593 domain-containing protein</fullName>
    </recommendedName>
</protein>
<dbReference type="EMBL" id="KZ301972">
    <property type="protein sequence ID" value="PFH53652.1"/>
    <property type="molecule type" value="Genomic_DNA"/>
</dbReference>
<dbReference type="AlphaFoldDB" id="A0A2A9P028"/>